<reference evidence="2" key="1">
    <citation type="journal article" date="2022" name="Mol. Ecol. Resour.">
        <title>The genomes of chicory, endive, great burdock and yacon provide insights into Asteraceae palaeo-polyploidization history and plant inulin production.</title>
        <authorList>
            <person name="Fan W."/>
            <person name="Wang S."/>
            <person name="Wang H."/>
            <person name="Wang A."/>
            <person name="Jiang F."/>
            <person name="Liu H."/>
            <person name="Zhao H."/>
            <person name="Xu D."/>
            <person name="Zhang Y."/>
        </authorList>
    </citation>
    <scope>NUCLEOTIDE SEQUENCE [LARGE SCALE GENOMIC DNA]</scope>
    <source>
        <strain evidence="2">cv. Niubang</strain>
    </source>
</reference>
<proteinExistence type="predicted"/>
<sequence length="604" mass="66594">MTPPDIPARCPYDFFTSVTPSQLTLMDHSEELHPEGPAYLKTTSQSLLRAAEVLAPTTPVALADSTLLAITCKVSGHKTWFGMSVSSIPDTSSSQCSSSSNPIPMDSSKIPKLTDKGKSISYHPQKDTKVAKLKVVFKPSASQSSSSGSKTSNIQRSIPKLKIGIKPKKSEELKVSTRSNAKGILGAGRTHLNKCPNATKVEKIAKVRMNAPKVKKVTKAEKSAKGSKGIWYLDSGCSRHMTGQKDLLTEYREEKGPSVTFGGNGKGYTRGFGVLSNGTTTFRRVAYVDGLKHNLLNISQLCDKDFQRLSHINFKTLNTLSSKELVSGLPRHSYAKESLCSACEKGKQTKASFKSKQVSSVRSPLQLLHMDLFGPVNIQSITGKKYTLVIQNGVTERRNRTIIEAARSLLTDSHLPAQFWPEVINTACFTQNRSLIVKRFNKTAYELFHGRKPSINFLHIFGCQCFILNNRDTLGKFDPKANEGVFLGYSSISKAYMVFNKGRQIVEETIHVTFDESRSSNSKPITDNEELNAWMFSHYGETELLFNSHHHAHPTNADDVPDIIPPNTESTSWVSTVPLNTFPPSDISTSETPTISEDLSVNDV</sequence>
<gene>
    <name evidence="1" type="ORF">L6452_41984</name>
</gene>
<name>A0ACB8XGG7_ARCLA</name>
<comment type="caution">
    <text evidence="1">The sequence shown here is derived from an EMBL/GenBank/DDBJ whole genome shotgun (WGS) entry which is preliminary data.</text>
</comment>
<evidence type="ECO:0000313" key="2">
    <source>
        <dbReference type="Proteomes" id="UP001055879"/>
    </source>
</evidence>
<keyword evidence="2" id="KW-1185">Reference proteome</keyword>
<reference evidence="1 2" key="2">
    <citation type="journal article" date="2022" name="Mol. Ecol. Resour.">
        <title>The genomes of chicory, endive, great burdock and yacon provide insights into Asteraceae paleo-polyploidization history and plant inulin production.</title>
        <authorList>
            <person name="Fan W."/>
            <person name="Wang S."/>
            <person name="Wang H."/>
            <person name="Wang A."/>
            <person name="Jiang F."/>
            <person name="Liu H."/>
            <person name="Zhao H."/>
            <person name="Xu D."/>
            <person name="Zhang Y."/>
        </authorList>
    </citation>
    <scope>NUCLEOTIDE SEQUENCE [LARGE SCALE GENOMIC DNA]</scope>
    <source>
        <strain evidence="2">cv. Niubang</strain>
    </source>
</reference>
<evidence type="ECO:0000313" key="1">
    <source>
        <dbReference type="EMBL" id="KAI3666943.1"/>
    </source>
</evidence>
<protein>
    <submittedName>
        <fullName evidence="1">Uncharacterized protein</fullName>
    </submittedName>
</protein>
<organism evidence="1 2">
    <name type="scientific">Arctium lappa</name>
    <name type="common">Greater burdock</name>
    <name type="synonym">Lappa major</name>
    <dbReference type="NCBI Taxonomy" id="4217"/>
    <lineage>
        <taxon>Eukaryota</taxon>
        <taxon>Viridiplantae</taxon>
        <taxon>Streptophyta</taxon>
        <taxon>Embryophyta</taxon>
        <taxon>Tracheophyta</taxon>
        <taxon>Spermatophyta</taxon>
        <taxon>Magnoliopsida</taxon>
        <taxon>eudicotyledons</taxon>
        <taxon>Gunneridae</taxon>
        <taxon>Pentapetalae</taxon>
        <taxon>asterids</taxon>
        <taxon>campanulids</taxon>
        <taxon>Asterales</taxon>
        <taxon>Asteraceae</taxon>
        <taxon>Carduoideae</taxon>
        <taxon>Cardueae</taxon>
        <taxon>Arctiinae</taxon>
        <taxon>Arctium</taxon>
    </lineage>
</organism>
<dbReference type="EMBL" id="CM042063">
    <property type="protein sequence ID" value="KAI3666943.1"/>
    <property type="molecule type" value="Genomic_DNA"/>
</dbReference>
<accession>A0ACB8XGG7</accession>
<dbReference type="Proteomes" id="UP001055879">
    <property type="component" value="Linkage Group LG17"/>
</dbReference>